<evidence type="ECO:0000313" key="7">
    <source>
        <dbReference type="EMBL" id="ALS04788.1"/>
    </source>
</evidence>
<dbReference type="GO" id="GO:0045277">
    <property type="term" value="C:respiratory chain complex IV"/>
    <property type="evidence" value="ECO:0007669"/>
    <property type="project" value="InterPro"/>
</dbReference>
<keyword evidence="6" id="KW-1133">Transmembrane helix</keyword>
<dbReference type="PANTHER" id="PTHR10510">
    <property type="entry name" value="CYTOCHROME C OXIDASE POLYPEPTIDE 7A"/>
    <property type="match status" value="1"/>
</dbReference>
<keyword evidence="4" id="KW-0496">Mitochondrion</keyword>
<proteinExistence type="evidence at transcript level"/>
<accession>A0A0U2THJ2</accession>
<evidence type="ECO:0000256" key="4">
    <source>
        <dbReference type="ARBA" id="ARBA00023128"/>
    </source>
</evidence>
<name>A0A0U2THJ2_9MAXI</name>
<comment type="subcellular location">
    <subcellularLocation>
        <location evidence="1">Mitochondrion inner membrane</location>
    </subcellularLocation>
</comment>
<comment type="similarity">
    <text evidence="2">Belongs to the cytochrome c oxidase VIIa family.</text>
</comment>
<feature type="transmembrane region" description="Helical" evidence="6">
    <location>
        <begin position="61"/>
        <end position="82"/>
    </location>
</feature>
<dbReference type="InterPro" id="IPR003177">
    <property type="entry name" value="Cytc_oxidase_su7a_met"/>
</dbReference>
<keyword evidence="3" id="KW-0999">Mitochondrion inner membrane</keyword>
<protein>
    <submittedName>
        <fullName evidence="7">Uncharacterized protein</fullName>
    </submittedName>
</protein>
<sequence length="90" mass="10063">MNSTRVLSLISRNVSTTARRNMKAVQAEINPAHLALKEKQKIFNIDNGLRIHERGGMGDKLLYQLSSVLVVVGGVLWVKTVYQMAFPPKN</sequence>
<organism evidence="7">
    <name type="scientific">Pseudodiaptomus poplesia</name>
    <dbReference type="NCBI Taxonomy" id="213370"/>
    <lineage>
        <taxon>Eukaryota</taxon>
        <taxon>Metazoa</taxon>
        <taxon>Ecdysozoa</taxon>
        <taxon>Arthropoda</taxon>
        <taxon>Crustacea</taxon>
        <taxon>Multicrustacea</taxon>
        <taxon>Hexanauplia</taxon>
        <taxon>Copepoda</taxon>
        <taxon>Calanoida</taxon>
        <taxon>Pseudodiaptomidae</taxon>
        <taxon>Pseudodiaptomus</taxon>
    </lineage>
</organism>
<dbReference type="AlphaFoldDB" id="A0A0U2THJ2"/>
<evidence type="ECO:0000256" key="2">
    <source>
        <dbReference type="ARBA" id="ARBA00009331"/>
    </source>
</evidence>
<keyword evidence="5 6" id="KW-0472">Membrane</keyword>
<reference evidence="7" key="1">
    <citation type="journal article" date="2015" name="Sci. Rep.">
        <title>Spliced leader RNA trans-splicing discovered in copepods.</title>
        <authorList>
            <person name="Yang F."/>
            <person name="Xu D."/>
            <person name="Zhuang Y."/>
            <person name="Yi X."/>
            <person name="Huang Y."/>
            <person name="Chen H."/>
            <person name="Lin S."/>
            <person name="Campbell D.A."/>
            <person name="Sturm N.R."/>
            <person name="Liu G."/>
            <person name="Zhang H."/>
        </authorList>
    </citation>
    <scope>NUCLEOTIDE SEQUENCE</scope>
</reference>
<dbReference type="Gene3D" id="4.10.91.10">
    <property type="entry name" value="Cytochrome c oxidase, subunit VIIa"/>
    <property type="match status" value="1"/>
</dbReference>
<dbReference type="PANTHER" id="PTHR10510:SF11">
    <property type="entry name" value="CYTOCHROME C OXIDASE SUBUNIT 7A, MITOCHONDRIAL"/>
    <property type="match status" value="1"/>
</dbReference>
<dbReference type="GO" id="GO:0006123">
    <property type="term" value="P:mitochondrial electron transport, cytochrome c to oxygen"/>
    <property type="evidence" value="ECO:0007669"/>
    <property type="project" value="InterPro"/>
</dbReference>
<dbReference type="GO" id="GO:0005743">
    <property type="term" value="C:mitochondrial inner membrane"/>
    <property type="evidence" value="ECO:0007669"/>
    <property type="project" value="UniProtKB-SubCell"/>
</dbReference>
<evidence type="ECO:0000256" key="3">
    <source>
        <dbReference type="ARBA" id="ARBA00022792"/>
    </source>
</evidence>
<dbReference type="InterPro" id="IPR036539">
    <property type="entry name" value="Cyt_c_oxidase_su7a_sf"/>
</dbReference>
<evidence type="ECO:0000256" key="6">
    <source>
        <dbReference type="SAM" id="Phobius"/>
    </source>
</evidence>
<dbReference type="EMBL" id="KT754954">
    <property type="protein sequence ID" value="ALS04788.1"/>
    <property type="molecule type" value="mRNA"/>
</dbReference>
<dbReference type="GO" id="GO:0002082">
    <property type="term" value="P:regulation of oxidative phosphorylation"/>
    <property type="evidence" value="ECO:0007669"/>
    <property type="project" value="TreeGrafter"/>
</dbReference>
<evidence type="ECO:0000256" key="1">
    <source>
        <dbReference type="ARBA" id="ARBA00004273"/>
    </source>
</evidence>
<keyword evidence="6" id="KW-0812">Transmembrane</keyword>
<dbReference type="GO" id="GO:0097250">
    <property type="term" value="P:mitochondrial respirasome assembly"/>
    <property type="evidence" value="ECO:0007669"/>
    <property type="project" value="TreeGrafter"/>
</dbReference>
<dbReference type="SUPFAM" id="SSF81419">
    <property type="entry name" value="Mitochondrial cytochrome c oxidase subunit VIIa"/>
    <property type="match status" value="1"/>
</dbReference>
<evidence type="ECO:0000256" key="5">
    <source>
        <dbReference type="ARBA" id="ARBA00023136"/>
    </source>
</evidence>